<reference evidence="1" key="1">
    <citation type="submission" date="2021-06" db="EMBL/GenBank/DDBJ databases">
        <authorList>
            <person name="Kallberg Y."/>
            <person name="Tangrot J."/>
            <person name="Rosling A."/>
        </authorList>
    </citation>
    <scope>NUCLEOTIDE SEQUENCE</scope>
    <source>
        <strain evidence="1">MA461A</strain>
    </source>
</reference>
<dbReference type="Proteomes" id="UP000789920">
    <property type="component" value="Unassembled WGS sequence"/>
</dbReference>
<organism evidence="1 2">
    <name type="scientific">Racocetra persica</name>
    <dbReference type="NCBI Taxonomy" id="160502"/>
    <lineage>
        <taxon>Eukaryota</taxon>
        <taxon>Fungi</taxon>
        <taxon>Fungi incertae sedis</taxon>
        <taxon>Mucoromycota</taxon>
        <taxon>Glomeromycotina</taxon>
        <taxon>Glomeromycetes</taxon>
        <taxon>Diversisporales</taxon>
        <taxon>Gigasporaceae</taxon>
        <taxon>Racocetra</taxon>
    </lineage>
</organism>
<proteinExistence type="predicted"/>
<feature type="non-terminal residue" evidence="1">
    <location>
        <position position="1"/>
    </location>
</feature>
<protein>
    <submittedName>
        <fullName evidence="1">18419_t:CDS:1</fullName>
    </submittedName>
</protein>
<comment type="caution">
    <text evidence="1">The sequence shown here is derived from an EMBL/GenBank/DDBJ whole genome shotgun (WGS) entry which is preliminary data.</text>
</comment>
<evidence type="ECO:0000313" key="1">
    <source>
        <dbReference type="EMBL" id="CAG8849877.1"/>
    </source>
</evidence>
<keyword evidence="2" id="KW-1185">Reference proteome</keyword>
<evidence type="ECO:0000313" key="2">
    <source>
        <dbReference type="Proteomes" id="UP000789920"/>
    </source>
</evidence>
<sequence length="98" mass="11111">GDRIYVSNGRERAAGSAGFWVLDNSNQSYLLTAGHAANNRSRPVKFYSRSNTIIGPMHYYHNAITDFGLISLENPEIILAPRIRNYHIVLYPEIFIVD</sequence>
<accession>A0ACA9SV67</accession>
<gene>
    <name evidence="1" type="ORF">RPERSI_LOCUS35814</name>
</gene>
<name>A0ACA9SV67_9GLOM</name>
<feature type="non-terminal residue" evidence="1">
    <location>
        <position position="98"/>
    </location>
</feature>
<dbReference type="EMBL" id="CAJVQC010167893">
    <property type="protein sequence ID" value="CAG8849877.1"/>
    <property type="molecule type" value="Genomic_DNA"/>
</dbReference>